<gene>
    <name evidence="2" type="ORF">PCOR1329_LOCUS54942</name>
</gene>
<evidence type="ECO:0000313" key="3">
    <source>
        <dbReference type="Proteomes" id="UP001189429"/>
    </source>
</evidence>
<evidence type="ECO:0000313" key="2">
    <source>
        <dbReference type="EMBL" id="CAK0868201.1"/>
    </source>
</evidence>
<dbReference type="Proteomes" id="UP001189429">
    <property type="component" value="Unassembled WGS sequence"/>
</dbReference>
<dbReference type="SUPFAM" id="SSF56801">
    <property type="entry name" value="Acetyl-CoA synthetase-like"/>
    <property type="match status" value="1"/>
</dbReference>
<proteinExistence type="predicted"/>
<evidence type="ECO:0008006" key="4">
    <source>
        <dbReference type="Google" id="ProtNLM"/>
    </source>
</evidence>
<name>A0ABN9V9V7_9DINO</name>
<comment type="caution">
    <text evidence="2">The sequence shown here is derived from an EMBL/GenBank/DDBJ whole genome shotgun (WGS) entry which is preliminary data.</text>
</comment>
<reference evidence="2" key="1">
    <citation type="submission" date="2023-10" db="EMBL/GenBank/DDBJ databases">
        <authorList>
            <person name="Chen Y."/>
            <person name="Shah S."/>
            <person name="Dougan E. K."/>
            <person name="Thang M."/>
            <person name="Chan C."/>
        </authorList>
    </citation>
    <scope>NUCLEOTIDE SEQUENCE [LARGE SCALE GENOMIC DNA]</scope>
</reference>
<feature type="region of interest" description="Disordered" evidence="1">
    <location>
        <begin position="210"/>
        <end position="231"/>
    </location>
</feature>
<dbReference type="EMBL" id="CAUYUJ010016726">
    <property type="protein sequence ID" value="CAK0868201.1"/>
    <property type="molecule type" value="Genomic_DNA"/>
</dbReference>
<keyword evidence="3" id="KW-1185">Reference proteome</keyword>
<feature type="compositionally biased region" description="Low complexity" evidence="1">
    <location>
        <begin position="334"/>
        <end position="345"/>
    </location>
</feature>
<dbReference type="InterPro" id="IPR042099">
    <property type="entry name" value="ANL_N_sf"/>
</dbReference>
<organism evidence="2 3">
    <name type="scientific">Prorocentrum cordatum</name>
    <dbReference type="NCBI Taxonomy" id="2364126"/>
    <lineage>
        <taxon>Eukaryota</taxon>
        <taxon>Sar</taxon>
        <taxon>Alveolata</taxon>
        <taxon>Dinophyceae</taxon>
        <taxon>Prorocentrales</taxon>
        <taxon>Prorocentraceae</taxon>
        <taxon>Prorocentrum</taxon>
    </lineage>
</organism>
<accession>A0ABN9V9V7</accession>
<evidence type="ECO:0000256" key="1">
    <source>
        <dbReference type="SAM" id="MobiDB-lite"/>
    </source>
</evidence>
<feature type="region of interest" description="Disordered" evidence="1">
    <location>
        <begin position="332"/>
        <end position="366"/>
    </location>
</feature>
<protein>
    <recommendedName>
        <fullName evidence="4">AMP-dependent synthetase/ligase domain-containing protein</fullName>
    </recommendedName>
</protein>
<dbReference type="Gene3D" id="3.40.50.12780">
    <property type="entry name" value="N-terminal domain of ligase-like"/>
    <property type="match status" value="1"/>
</dbReference>
<sequence length="401" mass="41695">MDPGTASASPRRRPAVGLHVKLDELAALRPDAPASEDQHGTWSYAELRDLSLRAALALQALGVSAEPAPDWATFPAAPRPLALALPRGNMWYALCFAGWQMGLPVVALSDDMPDKAAERERGGRAARELRPAVAITDGPPDAALPGLPGDCLVLQAAEFWARVQGSVVPAGCAAPLRGSDTPPLSDRGGAESAMPGLLLRPFASLETAPHGACTPSSLWPPTPTPTSKPASLEAYAQPSDAMRWPLLQSQTQHSNAVDQGQGLPLLELGDSSQLPQPVKVKNTFIDGFLDDEEQGDGPAMTACKTWCVGTAVTAFSRQGSASWSCASTTDEESAAATAPASPEGAVRLPAEPPNPAQLPQASAGSELHGTGRCRPCGWFWNPGGASTARRAATATCARRAS</sequence>